<protein>
    <recommendedName>
        <fullName evidence="2">F-box associated beta-propeller type 1 domain-containing protein</fullName>
    </recommendedName>
</protein>
<evidence type="ECO:0000313" key="3">
    <source>
        <dbReference type="EMBL" id="KAF1002068.1"/>
    </source>
</evidence>
<dbReference type="EMBL" id="WRXP01001752">
    <property type="protein sequence ID" value="KAF1002068.1"/>
    <property type="molecule type" value="Genomic_DNA"/>
</dbReference>
<name>A0A6L5B983_APIGR</name>
<comment type="caution">
    <text evidence="3">The sequence shown here is derived from an EMBL/GenBank/DDBJ whole genome shotgun (WGS) entry which is preliminary data.</text>
</comment>
<accession>A0A6L5B983</accession>
<sequence>MSKKGKPKKRNYKATKSSLPSNPSTKEEKPVVAISPLLPDIFLDVLYRFSVKFLLKSREFSKSWIALIDNPAFIQKHLDYNSSSNQQLICNTTYDHGRRRLIAFLSVKGPSIPVLDINIHFPDRPNYPRTINFSDFSSSRNKMLGRRYVALWNPAMRRWKPIALPQGSSWGKMSVGLAFDVVTNDFKIICIVPADRDEEHKESRVVIYSANRDSWDDVDERGTIPFIPVLNLTHCKFIVKGVPYWIGIESQSNQLRFLGRIDPCTGLFKKVLLPEHVKNQNTMVQVVNLRNSVVALIHSPGEYPNQMIDLYELDDHTANWTRMYSIGPLMLETQPLVYENLLAPQCLNTGEIVIETWRGTIYNYYSDMVYNFCDPNTSRVFRNNEIEELTPHWREAYMHVDSLVCLKGMVQIGKEHIRKKTDPEINDWSEYLPKELEDALYL</sequence>
<dbReference type="NCBIfam" id="TIGR01640">
    <property type="entry name" value="F_box_assoc_1"/>
    <property type="match status" value="1"/>
</dbReference>
<dbReference type="Proteomes" id="UP000593563">
    <property type="component" value="Unassembled WGS sequence"/>
</dbReference>
<dbReference type="PANTHER" id="PTHR31672">
    <property type="entry name" value="BNACNNG10540D PROTEIN"/>
    <property type="match status" value="1"/>
</dbReference>
<proteinExistence type="predicted"/>
<gene>
    <name evidence="3" type="ORF">AG4045_004719</name>
</gene>
<feature type="region of interest" description="Disordered" evidence="1">
    <location>
        <begin position="1"/>
        <end position="27"/>
    </location>
</feature>
<evidence type="ECO:0000313" key="4">
    <source>
        <dbReference type="Proteomes" id="UP000593563"/>
    </source>
</evidence>
<organism evidence="3 4">
    <name type="scientific">Apium graveolens</name>
    <name type="common">Celery</name>
    <dbReference type="NCBI Taxonomy" id="4045"/>
    <lineage>
        <taxon>Eukaryota</taxon>
        <taxon>Viridiplantae</taxon>
        <taxon>Streptophyta</taxon>
        <taxon>Embryophyta</taxon>
        <taxon>Tracheophyta</taxon>
        <taxon>Spermatophyta</taxon>
        <taxon>Magnoliopsida</taxon>
        <taxon>eudicotyledons</taxon>
        <taxon>Gunneridae</taxon>
        <taxon>Pentapetalae</taxon>
        <taxon>asterids</taxon>
        <taxon>campanulids</taxon>
        <taxon>Apiales</taxon>
        <taxon>Apiaceae</taxon>
        <taxon>Apioideae</taxon>
        <taxon>apioid superclade</taxon>
        <taxon>Apieae</taxon>
        <taxon>Apium</taxon>
    </lineage>
</organism>
<reference evidence="3" key="1">
    <citation type="submission" date="2020-01" db="EMBL/GenBank/DDBJ databases">
        <title>The Celery Genome Sequence Reveals Sequential Paleo-tetraploidization, Resistance Gene Elimination, Karyotype Evolution, and Functional Innovation in Apiales.</title>
        <authorList>
            <person name="Song X."/>
        </authorList>
    </citation>
    <scope>NUCLEOTIDE SEQUENCE</scope>
    <source>
        <tissue evidence="3">Leaf</tissue>
    </source>
</reference>
<keyword evidence="4" id="KW-1185">Reference proteome</keyword>
<feature type="compositionally biased region" description="Polar residues" evidence="1">
    <location>
        <begin position="14"/>
        <end position="24"/>
    </location>
</feature>
<dbReference type="InterPro" id="IPR050796">
    <property type="entry name" value="SCF_F-box_component"/>
</dbReference>
<dbReference type="InterPro" id="IPR006527">
    <property type="entry name" value="F-box-assoc_dom_typ1"/>
</dbReference>
<feature type="compositionally biased region" description="Basic residues" evidence="1">
    <location>
        <begin position="1"/>
        <end position="13"/>
    </location>
</feature>
<evidence type="ECO:0000259" key="2">
    <source>
        <dbReference type="Pfam" id="PF07734"/>
    </source>
</evidence>
<dbReference type="Pfam" id="PF07734">
    <property type="entry name" value="FBA_1"/>
    <property type="match status" value="1"/>
</dbReference>
<feature type="domain" description="F-box associated beta-propeller type 1" evidence="2">
    <location>
        <begin position="148"/>
        <end position="327"/>
    </location>
</feature>
<dbReference type="PANTHER" id="PTHR31672:SF13">
    <property type="entry name" value="F-BOX PROTEIN CPR30-LIKE"/>
    <property type="match status" value="1"/>
</dbReference>
<dbReference type="AlphaFoldDB" id="A0A6L5B983"/>
<evidence type="ECO:0000256" key="1">
    <source>
        <dbReference type="SAM" id="MobiDB-lite"/>
    </source>
</evidence>
<dbReference type="InterPro" id="IPR017451">
    <property type="entry name" value="F-box-assoc_interact_dom"/>
</dbReference>